<dbReference type="EMBL" id="CP014674">
    <property type="protein sequence ID" value="AOX17180.1"/>
    <property type="molecule type" value="Genomic_DNA"/>
</dbReference>
<organism evidence="1 2">
    <name type="scientific">Kozakia baliensis</name>
    <dbReference type="NCBI Taxonomy" id="153496"/>
    <lineage>
        <taxon>Bacteria</taxon>
        <taxon>Pseudomonadati</taxon>
        <taxon>Pseudomonadota</taxon>
        <taxon>Alphaproteobacteria</taxon>
        <taxon>Acetobacterales</taxon>
        <taxon>Acetobacteraceae</taxon>
        <taxon>Kozakia</taxon>
    </lineage>
</organism>
<gene>
    <name evidence="1" type="ORF">A0U89_08530</name>
</gene>
<dbReference type="PROSITE" id="PS51257">
    <property type="entry name" value="PROKAR_LIPOPROTEIN"/>
    <property type="match status" value="1"/>
</dbReference>
<dbReference type="SUPFAM" id="SSF53474">
    <property type="entry name" value="alpha/beta-Hydrolases"/>
    <property type="match status" value="1"/>
</dbReference>
<dbReference type="eggNOG" id="COG1073">
    <property type="taxonomic scope" value="Bacteria"/>
</dbReference>
<reference evidence="1 2" key="1">
    <citation type="journal article" date="2016" name="Microb. Cell Fact.">
        <title>Dissection of exopolysaccharide biosynthesis in Kozakia baliensis.</title>
        <authorList>
            <person name="Brandt J.U."/>
            <person name="Jakob F."/>
            <person name="Behr J."/>
            <person name="Geissler A.J."/>
            <person name="Vogel R.F."/>
        </authorList>
    </citation>
    <scope>NUCLEOTIDE SEQUENCE [LARGE SCALE GENOMIC DNA]</scope>
    <source>
        <strain evidence="1 2">DSM 14400</strain>
    </source>
</reference>
<evidence type="ECO:0000313" key="1">
    <source>
        <dbReference type="EMBL" id="AOX17180.1"/>
    </source>
</evidence>
<dbReference type="Proteomes" id="UP000179145">
    <property type="component" value="Chromosome"/>
</dbReference>
<evidence type="ECO:0000313" key="2">
    <source>
        <dbReference type="Proteomes" id="UP000179145"/>
    </source>
</evidence>
<name>A0A1D8UU50_9PROT</name>
<dbReference type="Pfam" id="PF03583">
    <property type="entry name" value="LIP"/>
    <property type="match status" value="1"/>
</dbReference>
<sequence>MKKTLSITAIAAISSLTACAPHQQPPPPLPPKAGTLLQSAPLASELSIPQAATALRITYNGTNGVTGSGLIPVSGEVLIPPGPAPQGGWPVVAWAHGTVGIASQCAPSQNPFSKRNAAYIAAWLQRGFAIVATDYQGLGTPGTHPYLNARAEAYNVLDSVRAALSGVPNLANKIMIVGQSQGAGAAFAAAAYAPQYAPELNIRGTVATGIPYMSPQIVQTMLTAAQHKPAHASKHGGKVDPVVAYGLLIGASYGGIDPTFDPNTAFTSKAMNAYHTASQVCLSPLLDQVKQDGLTQRNAFRPGFAKALAPAIKAMMYPTLKLAQPLFVGTGSADIDVAAAGQKALVHDACAAGSVVQAHVYKGLDHSQTVLASLPDSAAFTKAVMQGETLAPQCTPTPQ</sequence>
<protein>
    <submittedName>
        <fullName evidence="1">Signal peptide-containing protein</fullName>
    </submittedName>
</protein>
<dbReference type="PANTHER" id="PTHR34853:SF1">
    <property type="entry name" value="LIPASE 5"/>
    <property type="match status" value="1"/>
</dbReference>
<dbReference type="AlphaFoldDB" id="A0A1D8UU50"/>
<dbReference type="PANTHER" id="PTHR34853">
    <property type="match status" value="1"/>
</dbReference>
<proteinExistence type="predicted"/>
<dbReference type="GO" id="GO:0016042">
    <property type="term" value="P:lipid catabolic process"/>
    <property type="evidence" value="ECO:0007669"/>
    <property type="project" value="InterPro"/>
</dbReference>
<dbReference type="InterPro" id="IPR029058">
    <property type="entry name" value="AB_hydrolase_fold"/>
</dbReference>
<dbReference type="RefSeq" id="WP_070402834.1">
    <property type="nucleotide sequence ID" value="NZ_BJVW01000006.1"/>
</dbReference>
<dbReference type="OrthoDB" id="9955at2"/>
<dbReference type="GO" id="GO:0004806">
    <property type="term" value="F:triacylglycerol lipase activity"/>
    <property type="evidence" value="ECO:0007669"/>
    <property type="project" value="InterPro"/>
</dbReference>
<dbReference type="InterPro" id="IPR005152">
    <property type="entry name" value="Lipase_secreted"/>
</dbReference>
<keyword evidence="2" id="KW-1185">Reference proteome</keyword>
<dbReference type="PIRSF" id="PIRSF029171">
    <property type="entry name" value="Esterase_LipA"/>
    <property type="match status" value="1"/>
</dbReference>
<accession>A0A1D8UU50</accession>
<dbReference type="Gene3D" id="3.40.50.1820">
    <property type="entry name" value="alpha/beta hydrolase"/>
    <property type="match status" value="2"/>
</dbReference>
<dbReference type="STRING" id="153496.A0U89_08530"/>
<dbReference type="KEGG" id="kba:A0U89_08530"/>